<dbReference type="InterPro" id="IPR036271">
    <property type="entry name" value="Tet_transcr_reg_TetR-rel_C_sf"/>
</dbReference>
<comment type="caution">
    <text evidence="7">The sequence shown here is derived from an EMBL/GenBank/DDBJ whole genome shotgun (WGS) entry which is preliminary data.</text>
</comment>
<dbReference type="InterPro" id="IPR004111">
    <property type="entry name" value="Repressor_TetR_C"/>
</dbReference>
<evidence type="ECO:0000259" key="6">
    <source>
        <dbReference type="PROSITE" id="PS50977"/>
    </source>
</evidence>
<dbReference type="Pfam" id="PF02909">
    <property type="entry name" value="TetR_C_1"/>
    <property type="match status" value="1"/>
</dbReference>
<feature type="DNA-binding region" description="H-T-H motif" evidence="5">
    <location>
        <begin position="21"/>
        <end position="40"/>
    </location>
</feature>
<keyword evidence="8" id="KW-1185">Reference proteome</keyword>
<evidence type="ECO:0000313" key="7">
    <source>
        <dbReference type="EMBL" id="GAB89546.1"/>
    </source>
</evidence>
<evidence type="ECO:0000256" key="1">
    <source>
        <dbReference type="ARBA" id="ARBA00022491"/>
    </source>
</evidence>
<dbReference type="InterPro" id="IPR009057">
    <property type="entry name" value="Homeodomain-like_sf"/>
</dbReference>
<dbReference type="GO" id="GO:0046677">
    <property type="term" value="P:response to antibiotic"/>
    <property type="evidence" value="ECO:0007669"/>
    <property type="project" value="InterPro"/>
</dbReference>
<dbReference type="SUPFAM" id="SSF48498">
    <property type="entry name" value="Tetracyclin repressor-like, C-terminal domain"/>
    <property type="match status" value="1"/>
</dbReference>
<dbReference type="GO" id="GO:0000976">
    <property type="term" value="F:transcription cis-regulatory region binding"/>
    <property type="evidence" value="ECO:0007669"/>
    <property type="project" value="TreeGrafter"/>
</dbReference>
<evidence type="ECO:0000256" key="4">
    <source>
        <dbReference type="ARBA" id="ARBA00023163"/>
    </source>
</evidence>
<keyword evidence="1" id="KW-0678">Repressor</keyword>
<proteinExistence type="predicted"/>
<feature type="domain" description="HTH tetR-type" evidence="6">
    <location>
        <begin position="1"/>
        <end position="58"/>
    </location>
</feature>
<name>K6W742_9ACTN</name>
<protein>
    <submittedName>
        <fullName evidence="7">Putative TetR family transcriptional regulator</fullName>
    </submittedName>
</protein>
<reference evidence="7 8" key="1">
    <citation type="submission" date="2012-08" db="EMBL/GenBank/DDBJ databases">
        <title>Whole genome shotgun sequence of Gordonia rhizosphera NBRC 16068.</title>
        <authorList>
            <person name="Takarada H."/>
            <person name="Isaki S."/>
            <person name="Hosoyama A."/>
            <person name="Tsuchikane K."/>
            <person name="Katsumata H."/>
            <person name="Baba S."/>
            <person name="Ohji S."/>
            <person name="Yamazaki S."/>
            <person name="Fujita N."/>
        </authorList>
    </citation>
    <scope>NUCLEOTIDE SEQUENCE [LARGE SCALE GENOMIC DNA]</scope>
    <source>
        <strain evidence="7 8">NBRC 16068</strain>
    </source>
</reference>
<evidence type="ECO:0000256" key="3">
    <source>
        <dbReference type="ARBA" id="ARBA00023125"/>
    </source>
</evidence>
<dbReference type="SUPFAM" id="SSF46689">
    <property type="entry name" value="Homeodomain-like"/>
    <property type="match status" value="1"/>
</dbReference>
<dbReference type="PROSITE" id="PS50977">
    <property type="entry name" value="HTH_TETR_2"/>
    <property type="match status" value="1"/>
</dbReference>
<keyword evidence="4" id="KW-0804">Transcription</keyword>
<evidence type="ECO:0000256" key="2">
    <source>
        <dbReference type="ARBA" id="ARBA00023015"/>
    </source>
</evidence>
<dbReference type="PRINTS" id="PR00400">
    <property type="entry name" value="TETREPRESSOR"/>
</dbReference>
<dbReference type="eggNOG" id="COG1309">
    <property type="taxonomic scope" value="Bacteria"/>
</dbReference>
<dbReference type="InterPro" id="IPR050109">
    <property type="entry name" value="HTH-type_TetR-like_transc_reg"/>
</dbReference>
<dbReference type="AlphaFoldDB" id="K6W742"/>
<keyword evidence="3 5" id="KW-0238">DNA-binding</keyword>
<sequence length="223" mass="24531">MNEIIDGAFELASDVTVDNLSMPMLAKRLDLGVTSIYWHFRSKDRLLDAMTERAIDEFDAAMPIIGPDEGWQRALCSYARSMRTVFRDRPVLCDLLVVRPESLAMQVNRPACGRLEAVIAMLVDVGFTPAAALDVFLSISVHTRGVVMVERRQDLAGGESVGISIDNLDVEAMPYLTSLFAEDRPVGEVIDRIFELGLDALIDRADRTLASAVAGTTGERRVS</sequence>
<gene>
    <name evidence="7" type="ORF">GORHZ_065_00110</name>
</gene>
<evidence type="ECO:0000313" key="8">
    <source>
        <dbReference type="Proteomes" id="UP000008363"/>
    </source>
</evidence>
<dbReference type="EMBL" id="BAHC01000065">
    <property type="protein sequence ID" value="GAB89546.1"/>
    <property type="molecule type" value="Genomic_DNA"/>
</dbReference>
<dbReference type="GO" id="GO:0045892">
    <property type="term" value="P:negative regulation of DNA-templated transcription"/>
    <property type="evidence" value="ECO:0007669"/>
    <property type="project" value="InterPro"/>
</dbReference>
<dbReference type="Proteomes" id="UP000008363">
    <property type="component" value="Unassembled WGS sequence"/>
</dbReference>
<dbReference type="InterPro" id="IPR001647">
    <property type="entry name" value="HTH_TetR"/>
</dbReference>
<dbReference type="GO" id="GO:0003700">
    <property type="term" value="F:DNA-binding transcription factor activity"/>
    <property type="evidence" value="ECO:0007669"/>
    <property type="project" value="TreeGrafter"/>
</dbReference>
<keyword evidence="2" id="KW-0805">Transcription regulation</keyword>
<dbReference type="InterPro" id="IPR003012">
    <property type="entry name" value="Tet_transcr_reg_TetR"/>
</dbReference>
<organism evidence="7 8">
    <name type="scientific">Gordonia rhizosphera NBRC 16068</name>
    <dbReference type="NCBI Taxonomy" id="1108045"/>
    <lineage>
        <taxon>Bacteria</taxon>
        <taxon>Bacillati</taxon>
        <taxon>Actinomycetota</taxon>
        <taxon>Actinomycetes</taxon>
        <taxon>Mycobacteriales</taxon>
        <taxon>Gordoniaceae</taxon>
        <taxon>Gordonia</taxon>
    </lineage>
</organism>
<dbReference type="Gene3D" id="1.10.357.10">
    <property type="entry name" value="Tetracycline Repressor, domain 2"/>
    <property type="match status" value="1"/>
</dbReference>
<dbReference type="PANTHER" id="PTHR30055">
    <property type="entry name" value="HTH-TYPE TRANSCRIPTIONAL REGULATOR RUTR"/>
    <property type="match status" value="1"/>
</dbReference>
<evidence type="ECO:0000256" key="5">
    <source>
        <dbReference type="PROSITE-ProRule" id="PRU00335"/>
    </source>
</evidence>
<accession>K6W742</accession>
<dbReference type="PANTHER" id="PTHR30055:SF207">
    <property type="entry name" value="HTH-TYPE TRANSCRIPTIONAL REPRESSOR FATR"/>
    <property type="match status" value="1"/>
</dbReference>
<dbReference type="Pfam" id="PF00440">
    <property type="entry name" value="TetR_N"/>
    <property type="match status" value="1"/>
</dbReference>
<dbReference type="STRING" id="1108045.GORHZ_065_00110"/>
<dbReference type="Gene3D" id="1.10.10.60">
    <property type="entry name" value="Homeodomain-like"/>
    <property type="match status" value="1"/>
</dbReference>